<dbReference type="SMART" id="SM00346">
    <property type="entry name" value="HTH_ICLR"/>
    <property type="match status" value="1"/>
</dbReference>
<dbReference type="PROSITE" id="PS51077">
    <property type="entry name" value="HTH_ICLR"/>
    <property type="match status" value="1"/>
</dbReference>
<dbReference type="InterPro" id="IPR036388">
    <property type="entry name" value="WH-like_DNA-bd_sf"/>
</dbReference>
<dbReference type="PANTHER" id="PTHR30136">
    <property type="entry name" value="HELIX-TURN-HELIX TRANSCRIPTIONAL REGULATOR, ICLR FAMILY"/>
    <property type="match status" value="1"/>
</dbReference>
<dbReference type="OrthoDB" id="6057486at2"/>
<dbReference type="SUPFAM" id="SSF46785">
    <property type="entry name" value="Winged helix' DNA-binding domain"/>
    <property type="match status" value="1"/>
</dbReference>
<keyword evidence="1" id="KW-0805">Transcription regulation</keyword>
<dbReference type="InterPro" id="IPR005471">
    <property type="entry name" value="Tscrpt_reg_IclR_N"/>
</dbReference>
<dbReference type="PANTHER" id="PTHR30136:SF7">
    <property type="entry name" value="HTH-TYPE TRANSCRIPTIONAL REGULATOR KDGR-RELATED"/>
    <property type="match status" value="1"/>
</dbReference>
<evidence type="ECO:0000256" key="2">
    <source>
        <dbReference type="ARBA" id="ARBA00023125"/>
    </source>
</evidence>
<dbReference type="Pfam" id="PF01614">
    <property type="entry name" value="IclR_C"/>
    <property type="match status" value="1"/>
</dbReference>
<evidence type="ECO:0000259" key="4">
    <source>
        <dbReference type="PROSITE" id="PS51077"/>
    </source>
</evidence>
<dbReference type="InterPro" id="IPR014757">
    <property type="entry name" value="Tscrpt_reg_IclR_C"/>
</dbReference>
<accession>A0A4S1XK81</accession>
<evidence type="ECO:0000313" key="7">
    <source>
        <dbReference type="Proteomes" id="UP000306147"/>
    </source>
</evidence>
<evidence type="ECO:0000259" key="5">
    <source>
        <dbReference type="PROSITE" id="PS51078"/>
    </source>
</evidence>
<keyword evidence="2" id="KW-0238">DNA-binding</keyword>
<sequence length="295" mass="32620">MQQSRRAFCPAHLHSGAGNRYTVQAGTPSGGEVKKVAEDKSEIDSRYRAPALEKGLDILELLATEARPMTLTAIVNRLGRSHGELFRMVQVLEFRGFIEQDPSNEGYRLTDRLFSLGMQQPRTRDLIEAALPVMRQLASSVGQSCHLALHTQGEMVVVARMESSEQLGFSVRVGYRRPLHQAASGVILYAFQPEDVRRRWESLLDPQLPEAELAAFRVHADEIRERQVELTPSKFVAGVTDVSAPVMRGGMAAAALTVPYLKKLQPSISAKETAELVRFAAAQISDQLVEGDSRI</sequence>
<reference evidence="6 7" key="1">
    <citation type="submission" date="2019-04" db="EMBL/GenBank/DDBJ databases">
        <title>Sphingomonas psychrotolerans sp. nov., isolated from soil in the Tianshan Mountains, Xinjiang, China.</title>
        <authorList>
            <person name="Luo Y."/>
            <person name="Sheng H."/>
        </authorList>
    </citation>
    <scope>NUCLEOTIDE SEQUENCE [LARGE SCALE GENOMIC DNA]</scope>
    <source>
        <strain evidence="6 7">ZFGT-11</strain>
    </source>
</reference>
<feature type="domain" description="HTH iclR-type" evidence="4">
    <location>
        <begin position="49"/>
        <end position="111"/>
    </location>
</feature>
<dbReference type="Proteomes" id="UP000306147">
    <property type="component" value="Unassembled WGS sequence"/>
</dbReference>
<dbReference type="AlphaFoldDB" id="A0A4S1XK81"/>
<dbReference type="GO" id="GO:0045892">
    <property type="term" value="P:negative regulation of DNA-templated transcription"/>
    <property type="evidence" value="ECO:0007669"/>
    <property type="project" value="TreeGrafter"/>
</dbReference>
<name>A0A4S1XK81_9SPHN</name>
<feature type="domain" description="IclR-ED" evidence="5">
    <location>
        <begin position="112"/>
        <end position="290"/>
    </location>
</feature>
<proteinExistence type="predicted"/>
<evidence type="ECO:0000256" key="3">
    <source>
        <dbReference type="ARBA" id="ARBA00023163"/>
    </source>
</evidence>
<dbReference type="InterPro" id="IPR029016">
    <property type="entry name" value="GAF-like_dom_sf"/>
</dbReference>
<dbReference type="SUPFAM" id="SSF55781">
    <property type="entry name" value="GAF domain-like"/>
    <property type="match status" value="1"/>
</dbReference>
<evidence type="ECO:0000256" key="1">
    <source>
        <dbReference type="ARBA" id="ARBA00023015"/>
    </source>
</evidence>
<organism evidence="6 7">
    <name type="scientific">Sphingomonas gei</name>
    <dbReference type="NCBI Taxonomy" id="1395960"/>
    <lineage>
        <taxon>Bacteria</taxon>
        <taxon>Pseudomonadati</taxon>
        <taxon>Pseudomonadota</taxon>
        <taxon>Alphaproteobacteria</taxon>
        <taxon>Sphingomonadales</taxon>
        <taxon>Sphingomonadaceae</taxon>
        <taxon>Sphingomonas</taxon>
    </lineage>
</organism>
<dbReference type="GO" id="GO:0003700">
    <property type="term" value="F:DNA-binding transcription factor activity"/>
    <property type="evidence" value="ECO:0007669"/>
    <property type="project" value="TreeGrafter"/>
</dbReference>
<dbReference type="Pfam" id="PF09339">
    <property type="entry name" value="HTH_IclR"/>
    <property type="match status" value="1"/>
</dbReference>
<dbReference type="InterPro" id="IPR050707">
    <property type="entry name" value="HTH_MetabolicPath_Reg"/>
</dbReference>
<comment type="caution">
    <text evidence="6">The sequence shown here is derived from an EMBL/GenBank/DDBJ whole genome shotgun (WGS) entry which is preliminary data.</text>
</comment>
<gene>
    <name evidence="6" type="ORF">E5A73_00565</name>
</gene>
<protein>
    <submittedName>
        <fullName evidence="6">IclR family transcriptional regulator</fullName>
    </submittedName>
</protein>
<dbReference type="Gene3D" id="3.30.450.40">
    <property type="match status" value="1"/>
</dbReference>
<keyword evidence="3" id="KW-0804">Transcription</keyword>
<keyword evidence="7" id="KW-1185">Reference proteome</keyword>
<dbReference type="GO" id="GO:0003677">
    <property type="term" value="F:DNA binding"/>
    <property type="evidence" value="ECO:0007669"/>
    <property type="project" value="UniProtKB-KW"/>
</dbReference>
<dbReference type="PROSITE" id="PS51078">
    <property type="entry name" value="ICLR_ED"/>
    <property type="match status" value="1"/>
</dbReference>
<dbReference type="InterPro" id="IPR036390">
    <property type="entry name" value="WH_DNA-bd_sf"/>
</dbReference>
<evidence type="ECO:0000313" key="6">
    <source>
        <dbReference type="EMBL" id="TGX56283.1"/>
    </source>
</evidence>
<dbReference type="Gene3D" id="1.10.10.10">
    <property type="entry name" value="Winged helix-like DNA-binding domain superfamily/Winged helix DNA-binding domain"/>
    <property type="match status" value="1"/>
</dbReference>
<dbReference type="EMBL" id="SRXT01000001">
    <property type="protein sequence ID" value="TGX56283.1"/>
    <property type="molecule type" value="Genomic_DNA"/>
</dbReference>